<feature type="transmembrane region" description="Helical" evidence="1">
    <location>
        <begin position="30"/>
        <end position="51"/>
    </location>
</feature>
<evidence type="ECO:0000313" key="2">
    <source>
        <dbReference type="EMBL" id="CUH41680.1"/>
    </source>
</evidence>
<reference evidence="3" key="1">
    <citation type="submission" date="2015-09" db="EMBL/GenBank/DDBJ databases">
        <authorList>
            <person name="Rodrigo-Torres L."/>
            <person name="Arahal D.R."/>
        </authorList>
    </citation>
    <scope>NUCLEOTIDE SEQUENCE [LARGE SCALE GENOMIC DNA]</scope>
    <source>
        <strain evidence="3">CECT 4293</strain>
    </source>
</reference>
<organism evidence="2 3">
    <name type="scientific">Ruegeria atlantica</name>
    <dbReference type="NCBI Taxonomy" id="81569"/>
    <lineage>
        <taxon>Bacteria</taxon>
        <taxon>Pseudomonadati</taxon>
        <taxon>Pseudomonadota</taxon>
        <taxon>Alphaproteobacteria</taxon>
        <taxon>Rhodobacterales</taxon>
        <taxon>Roseobacteraceae</taxon>
        <taxon>Ruegeria</taxon>
    </lineage>
</organism>
<name>A0A0P1E1C3_9RHOB</name>
<protein>
    <submittedName>
        <fullName evidence="2">Uncharacterized protein</fullName>
    </submittedName>
</protein>
<dbReference type="EMBL" id="CYPS01000008">
    <property type="protein sequence ID" value="CUH41680.1"/>
    <property type="molecule type" value="Genomic_DNA"/>
</dbReference>
<keyword evidence="1" id="KW-0812">Transmembrane</keyword>
<sequence>MDNTVLYFLVGIFVVGLLTLGYYSKSSGALISIVIIAGVLGAMVGYFGGYFGEPPK</sequence>
<keyword evidence="1" id="KW-1133">Transmembrane helix</keyword>
<accession>A0A0P1E1C3</accession>
<dbReference type="Proteomes" id="UP000050786">
    <property type="component" value="Unassembled WGS sequence"/>
</dbReference>
<evidence type="ECO:0000256" key="1">
    <source>
        <dbReference type="SAM" id="Phobius"/>
    </source>
</evidence>
<keyword evidence="1" id="KW-0472">Membrane</keyword>
<feature type="transmembrane region" description="Helical" evidence="1">
    <location>
        <begin position="6"/>
        <end position="23"/>
    </location>
</feature>
<evidence type="ECO:0000313" key="3">
    <source>
        <dbReference type="Proteomes" id="UP000050786"/>
    </source>
</evidence>
<dbReference type="AlphaFoldDB" id="A0A0P1E1C3"/>
<gene>
    <name evidence="2" type="ORF">RUM4293_00559</name>
</gene>
<proteinExistence type="predicted"/>
<keyword evidence="3" id="KW-1185">Reference proteome</keyword>